<comment type="function">
    <text evidence="9 10">Catalyzes the ferrous insertion into protoporphyrin IX.</text>
</comment>
<sequence>MNWPKQSPHLSAYFKSPVDPYQIQCDDPPKSNLRGGLLRNDRNNHHLILKNPLKYGPRSWMKYINTPHYDHSSQAKVGVLITNLGTPDEATKPALRRYLKEFLADPRVVEVPRLIWWMVLNLVILNIRPARSAKAYQTVWTDEGSPLMIHTQHQAQALSDHLKELGHNVIVKYAMRYGNPSITNTLDEMAAEGVQRLLVLPLYPQYCGATSASTFDAIASDFTQRRWIPELRFVTHYHDDAAYIDACAEKIKAHWEDHGKANKLLFSYHGIPKRYLTNGDPYHCECYKTSRLIAEQLNLDEDEYMTTFQSRFGREEWLKPYTDETLKSFPSAGVHSVQVFCPGFSADCLETIEEIGEENREYFMEAGGKRYEYITALNAEVGHIHALSQLIERNLSGWNTKTTATENAQQLTQQRAKAMGAAQ</sequence>
<organism evidence="11 12">
    <name type="scientific">Marinibactrum halimedae</name>
    <dbReference type="NCBI Taxonomy" id="1444977"/>
    <lineage>
        <taxon>Bacteria</taxon>
        <taxon>Pseudomonadati</taxon>
        <taxon>Pseudomonadota</taxon>
        <taxon>Gammaproteobacteria</taxon>
        <taxon>Cellvibrionales</taxon>
        <taxon>Cellvibrionaceae</taxon>
        <taxon>Marinibactrum</taxon>
    </lineage>
</organism>
<dbReference type="PROSITE" id="PS00534">
    <property type="entry name" value="FERROCHELATASE"/>
    <property type="match status" value="1"/>
</dbReference>
<gene>
    <name evidence="11" type="primary">hemH2</name>
    <name evidence="9" type="synonym">hemH</name>
    <name evidence="11" type="ORF">GCM10007877_26680</name>
</gene>
<keyword evidence="7 9" id="KW-0627">Porphyrin biosynthesis</keyword>
<evidence type="ECO:0000256" key="8">
    <source>
        <dbReference type="ARBA" id="ARBA00024536"/>
    </source>
</evidence>
<comment type="catalytic activity">
    <reaction evidence="9 10">
        <text>heme b + 2 H(+) = protoporphyrin IX + Fe(2+)</text>
        <dbReference type="Rhea" id="RHEA:22584"/>
        <dbReference type="ChEBI" id="CHEBI:15378"/>
        <dbReference type="ChEBI" id="CHEBI:29033"/>
        <dbReference type="ChEBI" id="CHEBI:57306"/>
        <dbReference type="ChEBI" id="CHEBI:60344"/>
        <dbReference type="EC" id="4.98.1.1"/>
    </reaction>
</comment>
<dbReference type="FunFam" id="3.40.50.1400:FF:000002">
    <property type="entry name" value="Ferrochelatase"/>
    <property type="match status" value="1"/>
</dbReference>
<comment type="caution">
    <text evidence="11">The sequence shown here is derived from an EMBL/GenBank/DDBJ whole genome shotgun (WGS) entry which is preliminary data.</text>
</comment>
<dbReference type="EMBL" id="BSPD01000064">
    <property type="protein sequence ID" value="GLS26949.1"/>
    <property type="molecule type" value="Genomic_DNA"/>
</dbReference>
<keyword evidence="3 9" id="KW-0479">Metal-binding</keyword>
<dbReference type="AlphaFoldDB" id="A0AA37T746"/>
<dbReference type="HAMAP" id="MF_00323">
    <property type="entry name" value="Ferrochelatase"/>
    <property type="match status" value="1"/>
</dbReference>
<evidence type="ECO:0000256" key="1">
    <source>
        <dbReference type="ARBA" id="ARBA00007718"/>
    </source>
</evidence>
<keyword evidence="6 9" id="KW-0456">Lyase</keyword>
<accession>A0AA37T746</accession>
<reference evidence="11 12" key="1">
    <citation type="journal article" date="2014" name="Int. J. Syst. Evol. Microbiol.">
        <title>Complete genome sequence of Corynebacterium casei LMG S-19264T (=DSM 44701T), isolated from a smear-ripened cheese.</title>
        <authorList>
            <consortium name="US DOE Joint Genome Institute (JGI-PGF)"/>
            <person name="Walter F."/>
            <person name="Albersmeier A."/>
            <person name="Kalinowski J."/>
            <person name="Ruckert C."/>
        </authorList>
    </citation>
    <scope>NUCLEOTIDE SEQUENCE [LARGE SCALE GENOMIC DNA]</scope>
    <source>
        <strain evidence="11 12">NBRC 110095</strain>
    </source>
</reference>
<evidence type="ECO:0000256" key="6">
    <source>
        <dbReference type="ARBA" id="ARBA00023239"/>
    </source>
</evidence>
<feature type="binding site" evidence="9">
    <location>
        <position position="269"/>
    </location>
    <ligand>
        <name>Fe(2+)</name>
        <dbReference type="ChEBI" id="CHEBI:29033"/>
    </ligand>
</feature>
<dbReference type="PANTHER" id="PTHR11108">
    <property type="entry name" value="FERROCHELATASE"/>
    <property type="match status" value="1"/>
</dbReference>
<dbReference type="InterPro" id="IPR033644">
    <property type="entry name" value="Ferrochelatase_C"/>
</dbReference>
<evidence type="ECO:0000256" key="7">
    <source>
        <dbReference type="ARBA" id="ARBA00023244"/>
    </source>
</evidence>
<protein>
    <recommendedName>
        <fullName evidence="9 10">Ferrochelatase</fullName>
        <ecNumber evidence="9 10">4.98.1.1</ecNumber>
    </recommendedName>
    <alternativeName>
        <fullName evidence="9">Heme synthase</fullName>
    </alternativeName>
    <alternativeName>
        <fullName evidence="9">Protoheme ferro-lyase</fullName>
    </alternativeName>
</protein>
<dbReference type="PANTHER" id="PTHR11108:SF1">
    <property type="entry name" value="FERROCHELATASE, MITOCHONDRIAL"/>
    <property type="match status" value="1"/>
</dbReference>
<evidence type="ECO:0000313" key="11">
    <source>
        <dbReference type="EMBL" id="GLS26949.1"/>
    </source>
</evidence>
<dbReference type="InterPro" id="IPR019772">
    <property type="entry name" value="Ferrochelatase_AS"/>
</dbReference>
<evidence type="ECO:0000256" key="3">
    <source>
        <dbReference type="ARBA" id="ARBA00022723"/>
    </source>
</evidence>
<dbReference type="InterPro" id="IPR033659">
    <property type="entry name" value="Ferrochelatase_N"/>
</dbReference>
<feature type="binding site" evidence="9">
    <location>
        <position position="350"/>
    </location>
    <ligand>
        <name>Fe(2+)</name>
        <dbReference type="ChEBI" id="CHEBI:29033"/>
    </ligand>
</feature>
<keyword evidence="4 9" id="KW-0408">Iron</keyword>
<dbReference type="GO" id="GO:0004325">
    <property type="term" value="F:ferrochelatase activity"/>
    <property type="evidence" value="ECO:0007669"/>
    <property type="project" value="UniProtKB-UniRule"/>
</dbReference>
<comment type="similarity">
    <text evidence="1 9 10">Belongs to the ferrochelatase family.</text>
</comment>
<dbReference type="EC" id="4.98.1.1" evidence="9 10"/>
<comment type="pathway">
    <text evidence="9 10">Porphyrin-containing compound metabolism; protoheme biosynthesis; protoheme from protoporphyrin-IX: step 1/1.</text>
</comment>
<dbReference type="Proteomes" id="UP001156870">
    <property type="component" value="Unassembled WGS sequence"/>
</dbReference>
<evidence type="ECO:0000256" key="2">
    <source>
        <dbReference type="ARBA" id="ARBA00022490"/>
    </source>
</evidence>
<dbReference type="Pfam" id="PF00762">
    <property type="entry name" value="Ferrochelatase"/>
    <property type="match status" value="1"/>
</dbReference>
<dbReference type="Gene3D" id="3.40.50.1400">
    <property type="match status" value="2"/>
</dbReference>
<dbReference type="GO" id="GO:0046872">
    <property type="term" value="F:metal ion binding"/>
    <property type="evidence" value="ECO:0007669"/>
    <property type="project" value="UniProtKB-KW"/>
</dbReference>
<evidence type="ECO:0000256" key="10">
    <source>
        <dbReference type="RuleBase" id="RU000607"/>
    </source>
</evidence>
<dbReference type="CDD" id="cd03411">
    <property type="entry name" value="Ferrochelatase_N"/>
    <property type="match status" value="1"/>
</dbReference>
<dbReference type="GO" id="GO:0006783">
    <property type="term" value="P:heme biosynthetic process"/>
    <property type="evidence" value="ECO:0007669"/>
    <property type="project" value="UniProtKB-UniRule"/>
</dbReference>
<evidence type="ECO:0000256" key="5">
    <source>
        <dbReference type="ARBA" id="ARBA00023133"/>
    </source>
</evidence>
<keyword evidence="12" id="KW-1185">Reference proteome</keyword>
<evidence type="ECO:0000256" key="9">
    <source>
        <dbReference type="HAMAP-Rule" id="MF_00323"/>
    </source>
</evidence>
<evidence type="ECO:0000256" key="4">
    <source>
        <dbReference type="ARBA" id="ARBA00023004"/>
    </source>
</evidence>
<dbReference type="CDD" id="cd00419">
    <property type="entry name" value="Ferrochelatase_C"/>
    <property type="match status" value="1"/>
</dbReference>
<keyword evidence="5 9" id="KW-0350">Heme biosynthesis</keyword>
<evidence type="ECO:0000313" key="12">
    <source>
        <dbReference type="Proteomes" id="UP001156870"/>
    </source>
</evidence>
<keyword evidence="2 9" id="KW-0963">Cytoplasm</keyword>
<dbReference type="NCBIfam" id="TIGR00109">
    <property type="entry name" value="hemH"/>
    <property type="match status" value="1"/>
</dbReference>
<comment type="subcellular location">
    <subcellularLocation>
        <location evidence="9 10">Cytoplasm</location>
    </subcellularLocation>
</comment>
<dbReference type="InterPro" id="IPR001015">
    <property type="entry name" value="Ferrochelatase"/>
</dbReference>
<dbReference type="SUPFAM" id="SSF53800">
    <property type="entry name" value="Chelatase"/>
    <property type="match status" value="1"/>
</dbReference>
<name>A0AA37T746_9GAMM</name>
<comment type="catalytic activity">
    <reaction evidence="8">
        <text>Fe-coproporphyrin III + 2 H(+) = coproporphyrin III + Fe(2+)</text>
        <dbReference type="Rhea" id="RHEA:49572"/>
        <dbReference type="ChEBI" id="CHEBI:15378"/>
        <dbReference type="ChEBI" id="CHEBI:29033"/>
        <dbReference type="ChEBI" id="CHEBI:68438"/>
        <dbReference type="ChEBI" id="CHEBI:131725"/>
        <dbReference type="EC" id="4.99.1.9"/>
    </reaction>
    <physiologicalReaction direction="right-to-left" evidence="8">
        <dbReference type="Rhea" id="RHEA:49574"/>
    </physiologicalReaction>
</comment>
<proteinExistence type="inferred from homology"/>
<dbReference type="GO" id="GO:0005737">
    <property type="term" value="C:cytoplasm"/>
    <property type="evidence" value="ECO:0007669"/>
    <property type="project" value="UniProtKB-SubCell"/>
</dbReference>